<dbReference type="OrthoDB" id="5835829at2759"/>
<evidence type="ECO:0000313" key="2">
    <source>
        <dbReference type="Proteomes" id="UP001141806"/>
    </source>
</evidence>
<dbReference type="AlphaFoldDB" id="A0A9Q0L2W6"/>
<accession>A0A9Q0L2W6</accession>
<proteinExistence type="predicted"/>
<dbReference type="Proteomes" id="UP001141806">
    <property type="component" value="Unassembled WGS sequence"/>
</dbReference>
<dbReference type="EMBL" id="JAMYWD010000001">
    <property type="protein sequence ID" value="KAJ4980986.1"/>
    <property type="molecule type" value="Genomic_DNA"/>
</dbReference>
<organism evidence="1 2">
    <name type="scientific">Protea cynaroides</name>
    <dbReference type="NCBI Taxonomy" id="273540"/>
    <lineage>
        <taxon>Eukaryota</taxon>
        <taxon>Viridiplantae</taxon>
        <taxon>Streptophyta</taxon>
        <taxon>Embryophyta</taxon>
        <taxon>Tracheophyta</taxon>
        <taxon>Spermatophyta</taxon>
        <taxon>Magnoliopsida</taxon>
        <taxon>Proteales</taxon>
        <taxon>Proteaceae</taxon>
        <taxon>Protea</taxon>
    </lineage>
</organism>
<gene>
    <name evidence="1" type="ORF">NE237_031823</name>
</gene>
<name>A0A9Q0L2W6_9MAGN</name>
<keyword evidence="2" id="KW-1185">Reference proteome</keyword>
<reference evidence="1" key="1">
    <citation type="journal article" date="2023" name="Plant J.">
        <title>The genome of the king protea, Protea cynaroides.</title>
        <authorList>
            <person name="Chang J."/>
            <person name="Duong T.A."/>
            <person name="Schoeman C."/>
            <person name="Ma X."/>
            <person name="Roodt D."/>
            <person name="Barker N."/>
            <person name="Li Z."/>
            <person name="Van de Peer Y."/>
            <person name="Mizrachi E."/>
        </authorList>
    </citation>
    <scope>NUCLEOTIDE SEQUENCE</scope>
    <source>
        <tissue evidence="1">Young leaves</tissue>
    </source>
</reference>
<protein>
    <submittedName>
        <fullName evidence="1">Uncharacterized protein</fullName>
    </submittedName>
</protein>
<evidence type="ECO:0000313" key="1">
    <source>
        <dbReference type="EMBL" id="KAJ4980986.1"/>
    </source>
</evidence>
<sequence length="258" mass="29137">MGHTRAWTVDPLINLDSAGPAPTDHGETSLAPRQPAPNWFDGCPDEFVLFVFFIWAIKLGCPGEKLEQVVAQCEEILTRLEDREAGRGLIIKGWAPQAILGTKEFVDEEYNGMNVEIPNICHRFHDIWHPDVIQTVERDNQENEFFISFMINIKGFHMHMEAATLEVANMMPTPNKFRSGMVLNSNPNIRLSYSETSSAPPLASSSLSMELVAVEISCRVLRSRRFCGASFDHPELDQPQTLTAYRTLMSLEFRGRVL</sequence>
<comment type="caution">
    <text evidence="1">The sequence shown here is derived from an EMBL/GenBank/DDBJ whole genome shotgun (WGS) entry which is preliminary data.</text>
</comment>